<evidence type="ECO:0000313" key="2">
    <source>
        <dbReference type="Proteomes" id="UP001623591"/>
    </source>
</evidence>
<dbReference type="InterPro" id="IPR050179">
    <property type="entry name" value="Trans_hexapeptide_repeat"/>
</dbReference>
<feature type="non-terminal residue" evidence="1">
    <location>
        <position position="1"/>
    </location>
</feature>
<gene>
    <name evidence="1" type="ORF">ACJDUG_04375</name>
</gene>
<reference evidence="1 2" key="1">
    <citation type="submission" date="2024-11" db="EMBL/GenBank/DDBJ databases">
        <authorList>
            <person name="Heng Y.C."/>
            <person name="Lim A.C.H."/>
            <person name="Lee J.K.Y."/>
            <person name="Kittelmann S."/>
        </authorList>
    </citation>
    <scope>NUCLEOTIDE SEQUENCE [LARGE SCALE GENOMIC DNA]</scope>
    <source>
        <strain evidence="1 2">WILCCON 0185</strain>
    </source>
</reference>
<name>A0ABW8T3J2_9CLOT</name>
<comment type="caution">
    <text evidence="1">The sequence shown here is derived from an EMBL/GenBank/DDBJ whole genome shotgun (WGS) entry which is preliminary data.</text>
</comment>
<dbReference type="EMBL" id="JBJHZZ010000002">
    <property type="protein sequence ID" value="MFL0246215.1"/>
    <property type="molecule type" value="Genomic_DNA"/>
</dbReference>
<sequence length="56" mass="5936">RIGAGAIILPGKTIYEDGFAAAGSVVTKDIEKGKIVAGNPAKEFRRVPEVQLLKNQ</sequence>
<dbReference type="Gene3D" id="2.160.10.10">
    <property type="entry name" value="Hexapeptide repeat proteins"/>
    <property type="match status" value="1"/>
</dbReference>
<dbReference type="PANTHER" id="PTHR43300:SF4">
    <property type="entry name" value="ACYL-[ACYL-CARRIER-PROTEIN]--UDP-N-ACETYLGLUCOSAMINE O-ACYLTRANSFERASE"/>
    <property type="match status" value="1"/>
</dbReference>
<accession>A0ABW8T3J2</accession>
<organism evidence="1 2">
    <name type="scientific">Candidatus Clostridium stratigraminis</name>
    <dbReference type="NCBI Taxonomy" id="3381661"/>
    <lineage>
        <taxon>Bacteria</taxon>
        <taxon>Bacillati</taxon>
        <taxon>Bacillota</taxon>
        <taxon>Clostridia</taxon>
        <taxon>Eubacteriales</taxon>
        <taxon>Clostridiaceae</taxon>
        <taxon>Clostridium</taxon>
    </lineage>
</organism>
<proteinExistence type="predicted"/>
<evidence type="ECO:0000313" key="1">
    <source>
        <dbReference type="EMBL" id="MFL0246215.1"/>
    </source>
</evidence>
<dbReference type="PANTHER" id="PTHR43300">
    <property type="entry name" value="ACETYLTRANSFERASE"/>
    <property type="match status" value="1"/>
</dbReference>
<dbReference type="InterPro" id="IPR011004">
    <property type="entry name" value="Trimer_LpxA-like_sf"/>
</dbReference>
<dbReference type="SUPFAM" id="SSF51161">
    <property type="entry name" value="Trimeric LpxA-like enzymes"/>
    <property type="match status" value="1"/>
</dbReference>
<protein>
    <submittedName>
        <fullName evidence="1">N-acetyltransferase</fullName>
    </submittedName>
</protein>
<keyword evidence="2" id="KW-1185">Reference proteome</keyword>
<dbReference type="Proteomes" id="UP001623591">
    <property type="component" value="Unassembled WGS sequence"/>
</dbReference>